<feature type="transmembrane region" description="Helical" evidence="8">
    <location>
        <begin position="222"/>
        <end position="242"/>
    </location>
</feature>
<dbReference type="Pfam" id="PF00635">
    <property type="entry name" value="Motile_Sperm"/>
    <property type="match status" value="1"/>
</dbReference>
<dbReference type="EMBL" id="JBBCAQ010000032">
    <property type="protein sequence ID" value="KAK7583714.1"/>
    <property type="molecule type" value="Genomic_DNA"/>
</dbReference>
<keyword evidence="6 8" id="KW-0472">Membrane</keyword>
<dbReference type="AlphaFoldDB" id="A0AAN9Y238"/>
<feature type="domain" description="MSP" evidence="9">
    <location>
        <begin position="7"/>
        <end position="125"/>
    </location>
</feature>
<dbReference type="GO" id="GO:0061817">
    <property type="term" value="P:endoplasmic reticulum-plasma membrane tethering"/>
    <property type="evidence" value="ECO:0007669"/>
    <property type="project" value="TreeGrafter"/>
</dbReference>
<evidence type="ECO:0000313" key="11">
    <source>
        <dbReference type="Proteomes" id="UP001367676"/>
    </source>
</evidence>
<sequence length="243" mass="27200">MSKVEQVLIIEPTSELKFKGPFTAPVTSYIKLTNPSENKVCFKIKTTAPKKYCVRPNSGILEKDASVEIAVSLQPFDFDPNEKSKHKFMVQSLVAPLADELNLDSLWKEAPIDALMDSKLKCVFEMPNDVVPAANSFVLPDKEDLKKRDLYAPSENDDTEIKKASAEIARLREELSSTQRENLQLKEDLLVSRQSQQPVKSAFAHSRTNQQVLAESNQITHFVYLGIGIVVGLISSLVGKYIF</sequence>
<dbReference type="PROSITE" id="PS50202">
    <property type="entry name" value="MSP"/>
    <property type="match status" value="1"/>
</dbReference>
<evidence type="ECO:0000256" key="6">
    <source>
        <dbReference type="ARBA" id="ARBA00023136"/>
    </source>
</evidence>
<dbReference type="PIRSF" id="PIRSF019693">
    <property type="entry name" value="VAMP-associated"/>
    <property type="match status" value="1"/>
</dbReference>
<keyword evidence="3 8" id="KW-0812">Transmembrane</keyword>
<gene>
    <name evidence="10" type="ORF">V9T40_004677</name>
</gene>
<comment type="similarity">
    <text evidence="2">Belongs to the VAMP-associated protein (VAP) (TC 9.B.17) family.</text>
</comment>
<evidence type="ECO:0000256" key="7">
    <source>
        <dbReference type="SAM" id="Coils"/>
    </source>
</evidence>
<evidence type="ECO:0000256" key="3">
    <source>
        <dbReference type="ARBA" id="ARBA00022692"/>
    </source>
</evidence>
<organism evidence="10 11">
    <name type="scientific">Parthenolecanium corni</name>
    <dbReference type="NCBI Taxonomy" id="536013"/>
    <lineage>
        <taxon>Eukaryota</taxon>
        <taxon>Metazoa</taxon>
        <taxon>Ecdysozoa</taxon>
        <taxon>Arthropoda</taxon>
        <taxon>Hexapoda</taxon>
        <taxon>Insecta</taxon>
        <taxon>Pterygota</taxon>
        <taxon>Neoptera</taxon>
        <taxon>Paraneoptera</taxon>
        <taxon>Hemiptera</taxon>
        <taxon>Sternorrhyncha</taxon>
        <taxon>Coccoidea</taxon>
        <taxon>Coccidae</taxon>
        <taxon>Parthenolecanium</taxon>
    </lineage>
</organism>
<feature type="coiled-coil region" evidence="7">
    <location>
        <begin position="154"/>
        <end position="188"/>
    </location>
</feature>
<dbReference type="FunFam" id="2.60.40.10:FF:000334">
    <property type="entry name" value="vesicle-associated membrane protein-associated protein A isoform X1"/>
    <property type="match status" value="1"/>
</dbReference>
<evidence type="ECO:0000256" key="4">
    <source>
        <dbReference type="ARBA" id="ARBA00022989"/>
    </source>
</evidence>
<keyword evidence="11" id="KW-1185">Reference proteome</keyword>
<dbReference type="InterPro" id="IPR013783">
    <property type="entry name" value="Ig-like_fold"/>
</dbReference>
<evidence type="ECO:0000256" key="1">
    <source>
        <dbReference type="ARBA" id="ARBA00004211"/>
    </source>
</evidence>
<dbReference type="GO" id="GO:0005886">
    <property type="term" value="C:plasma membrane"/>
    <property type="evidence" value="ECO:0007669"/>
    <property type="project" value="TreeGrafter"/>
</dbReference>
<evidence type="ECO:0000256" key="5">
    <source>
        <dbReference type="ARBA" id="ARBA00023054"/>
    </source>
</evidence>
<comment type="subcellular location">
    <subcellularLocation>
        <location evidence="1">Membrane</location>
        <topology evidence="1">Single-pass type IV membrane protein</topology>
    </subcellularLocation>
</comment>
<protein>
    <recommendedName>
        <fullName evidence="9">MSP domain-containing protein</fullName>
    </recommendedName>
</protein>
<proteinExistence type="inferred from homology"/>
<accession>A0AAN9Y238</accession>
<dbReference type="GO" id="GO:0033149">
    <property type="term" value="F:FFAT motif binding"/>
    <property type="evidence" value="ECO:0007669"/>
    <property type="project" value="TreeGrafter"/>
</dbReference>
<dbReference type="InterPro" id="IPR008962">
    <property type="entry name" value="PapD-like_sf"/>
</dbReference>
<evidence type="ECO:0000259" key="9">
    <source>
        <dbReference type="PROSITE" id="PS50202"/>
    </source>
</evidence>
<dbReference type="SUPFAM" id="SSF49354">
    <property type="entry name" value="PapD-like"/>
    <property type="match status" value="1"/>
</dbReference>
<evidence type="ECO:0000256" key="8">
    <source>
        <dbReference type="SAM" id="Phobius"/>
    </source>
</evidence>
<comment type="caution">
    <text evidence="10">The sequence shown here is derived from an EMBL/GenBank/DDBJ whole genome shotgun (WGS) entry which is preliminary data.</text>
</comment>
<keyword evidence="4 8" id="KW-1133">Transmembrane helix</keyword>
<name>A0AAN9Y238_9HEMI</name>
<dbReference type="GO" id="GO:0090158">
    <property type="term" value="P:endoplasmic reticulum membrane organization"/>
    <property type="evidence" value="ECO:0007669"/>
    <property type="project" value="TreeGrafter"/>
</dbReference>
<dbReference type="InterPro" id="IPR016763">
    <property type="entry name" value="VAP"/>
</dbReference>
<dbReference type="PANTHER" id="PTHR10809">
    <property type="entry name" value="VESICLE-ASSOCIATED MEMBRANE PROTEIN-ASSOCIATED PROTEIN"/>
    <property type="match status" value="1"/>
</dbReference>
<dbReference type="InterPro" id="IPR000535">
    <property type="entry name" value="MSP_dom"/>
</dbReference>
<evidence type="ECO:0000256" key="2">
    <source>
        <dbReference type="ARBA" id="ARBA00008932"/>
    </source>
</evidence>
<evidence type="ECO:0000313" key="10">
    <source>
        <dbReference type="EMBL" id="KAK7583714.1"/>
    </source>
</evidence>
<dbReference type="GO" id="GO:0005789">
    <property type="term" value="C:endoplasmic reticulum membrane"/>
    <property type="evidence" value="ECO:0007669"/>
    <property type="project" value="InterPro"/>
</dbReference>
<dbReference type="Proteomes" id="UP001367676">
    <property type="component" value="Unassembled WGS sequence"/>
</dbReference>
<keyword evidence="5 7" id="KW-0175">Coiled coil</keyword>
<dbReference type="Gene3D" id="2.60.40.10">
    <property type="entry name" value="Immunoglobulins"/>
    <property type="match status" value="1"/>
</dbReference>
<reference evidence="10 11" key="1">
    <citation type="submission" date="2024-03" db="EMBL/GenBank/DDBJ databases">
        <title>Adaptation during the transition from Ophiocordyceps entomopathogen to insect associate is accompanied by gene loss and intensified selection.</title>
        <authorList>
            <person name="Ward C.M."/>
            <person name="Onetto C.A."/>
            <person name="Borneman A.R."/>
        </authorList>
    </citation>
    <scope>NUCLEOTIDE SEQUENCE [LARGE SCALE GENOMIC DNA]</scope>
    <source>
        <strain evidence="10">AWRI1</strain>
        <tissue evidence="10">Single Adult Female</tissue>
    </source>
</reference>
<dbReference type="PANTHER" id="PTHR10809:SF6">
    <property type="entry name" value="AT11025P-RELATED"/>
    <property type="match status" value="1"/>
</dbReference>